<dbReference type="EMBL" id="CAJOBA010047359">
    <property type="protein sequence ID" value="CAF4200163.1"/>
    <property type="molecule type" value="Genomic_DNA"/>
</dbReference>
<gene>
    <name evidence="1" type="ORF">OVA965_LOCUS32644</name>
    <name evidence="2" type="ORF">TMI583_LOCUS33513</name>
</gene>
<proteinExistence type="predicted"/>
<protein>
    <submittedName>
        <fullName evidence="2">Uncharacterized protein</fullName>
    </submittedName>
</protein>
<accession>A0A8S2S622</accession>
<evidence type="ECO:0000313" key="1">
    <source>
        <dbReference type="EMBL" id="CAF1392508.1"/>
    </source>
</evidence>
<dbReference type="Proteomes" id="UP000682733">
    <property type="component" value="Unassembled WGS sequence"/>
</dbReference>
<dbReference type="Proteomes" id="UP000677228">
    <property type="component" value="Unassembled WGS sequence"/>
</dbReference>
<dbReference type="AlphaFoldDB" id="A0A8S2S622"/>
<dbReference type="EMBL" id="CAJNOK010025645">
    <property type="protein sequence ID" value="CAF1392508.1"/>
    <property type="molecule type" value="Genomic_DNA"/>
</dbReference>
<sequence>NKSCLASPKEPMIENNINLISLSGVTPRRYLLNVEKVLLTPEQLGNGFLPDFRGKREGRVPITQEDVDKLTEAVRCKFSFKTEDMQSLWRDLTYSLTPSIQFSDDEDSGQLSDIEVIDDHSTSSSSVDSDEDEQMLNELLYNVKYDSDNRPIHEYTQYGVSELSIELLNFFRASRLPENLRKQLLKLVSKYMPVPNNIPLSTSEILCSVGLQKFYSNDRGIPSPILFNILFDVIIRKVVEEARVNGVQFSYGSNDFYHGARENYENFNILALLYAVDLMAMCETADDLETFIRTFEKVTQDSRSVKKTCIMTLQRFEEDHNRKLIKDREV</sequence>
<comment type="caution">
    <text evidence="2">The sequence shown here is derived from an EMBL/GenBank/DDBJ whole genome shotgun (WGS) entry which is preliminary data.</text>
</comment>
<feature type="non-terminal residue" evidence="2">
    <location>
        <position position="330"/>
    </location>
</feature>
<name>A0A8S2S622_9BILA</name>
<evidence type="ECO:0000313" key="3">
    <source>
        <dbReference type="Proteomes" id="UP000682733"/>
    </source>
</evidence>
<organism evidence="2 3">
    <name type="scientific">Didymodactylos carnosus</name>
    <dbReference type="NCBI Taxonomy" id="1234261"/>
    <lineage>
        <taxon>Eukaryota</taxon>
        <taxon>Metazoa</taxon>
        <taxon>Spiralia</taxon>
        <taxon>Gnathifera</taxon>
        <taxon>Rotifera</taxon>
        <taxon>Eurotatoria</taxon>
        <taxon>Bdelloidea</taxon>
        <taxon>Philodinida</taxon>
        <taxon>Philodinidae</taxon>
        <taxon>Didymodactylos</taxon>
    </lineage>
</organism>
<evidence type="ECO:0000313" key="2">
    <source>
        <dbReference type="EMBL" id="CAF4200163.1"/>
    </source>
</evidence>
<feature type="non-terminal residue" evidence="2">
    <location>
        <position position="1"/>
    </location>
</feature>
<reference evidence="2" key="1">
    <citation type="submission" date="2021-02" db="EMBL/GenBank/DDBJ databases">
        <authorList>
            <person name="Nowell W R."/>
        </authorList>
    </citation>
    <scope>NUCLEOTIDE SEQUENCE</scope>
</reference>